<dbReference type="EMBL" id="OZ034821">
    <property type="protein sequence ID" value="CAL1407444.1"/>
    <property type="molecule type" value="Genomic_DNA"/>
</dbReference>
<proteinExistence type="predicted"/>
<name>A0AAV2G9W2_9ROSI</name>
<organism evidence="1 2">
    <name type="scientific">Linum trigynum</name>
    <dbReference type="NCBI Taxonomy" id="586398"/>
    <lineage>
        <taxon>Eukaryota</taxon>
        <taxon>Viridiplantae</taxon>
        <taxon>Streptophyta</taxon>
        <taxon>Embryophyta</taxon>
        <taxon>Tracheophyta</taxon>
        <taxon>Spermatophyta</taxon>
        <taxon>Magnoliopsida</taxon>
        <taxon>eudicotyledons</taxon>
        <taxon>Gunneridae</taxon>
        <taxon>Pentapetalae</taxon>
        <taxon>rosids</taxon>
        <taxon>fabids</taxon>
        <taxon>Malpighiales</taxon>
        <taxon>Linaceae</taxon>
        <taxon>Linum</taxon>
    </lineage>
</organism>
<accession>A0AAV2G9W2</accession>
<dbReference type="AlphaFoldDB" id="A0AAV2G9W2"/>
<sequence length="80" mass="8568">MDLTWVQFLAPTTYIFDAKWSKDGPRVGPPAARAVSLALRMELGGRPNWAGRGGPERALCEAALRRRSGTVKRAGLCGAG</sequence>
<keyword evidence="2" id="KW-1185">Reference proteome</keyword>
<dbReference type="Proteomes" id="UP001497516">
    <property type="component" value="Chromosome 8"/>
</dbReference>
<evidence type="ECO:0000313" key="2">
    <source>
        <dbReference type="Proteomes" id="UP001497516"/>
    </source>
</evidence>
<evidence type="ECO:0000313" key="1">
    <source>
        <dbReference type="EMBL" id="CAL1407444.1"/>
    </source>
</evidence>
<gene>
    <name evidence="1" type="ORF">LTRI10_LOCUS47109</name>
</gene>
<reference evidence="1 2" key="1">
    <citation type="submission" date="2024-04" db="EMBL/GenBank/DDBJ databases">
        <authorList>
            <person name="Fracassetti M."/>
        </authorList>
    </citation>
    <scope>NUCLEOTIDE SEQUENCE [LARGE SCALE GENOMIC DNA]</scope>
</reference>
<protein>
    <submittedName>
        <fullName evidence="1">Uncharacterized protein</fullName>
    </submittedName>
</protein>